<feature type="non-terminal residue" evidence="1">
    <location>
        <position position="94"/>
    </location>
</feature>
<gene>
    <name evidence="1" type="ORF">AMORRO_LOCUS16279</name>
</gene>
<dbReference type="Proteomes" id="UP000789342">
    <property type="component" value="Unassembled WGS sequence"/>
</dbReference>
<dbReference type="AlphaFoldDB" id="A0A9N9NW50"/>
<accession>A0A9N9NW50</accession>
<proteinExistence type="predicted"/>
<comment type="caution">
    <text evidence="1">The sequence shown here is derived from an EMBL/GenBank/DDBJ whole genome shotgun (WGS) entry which is preliminary data.</text>
</comment>
<dbReference type="OrthoDB" id="2417019at2759"/>
<evidence type="ECO:0000313" key="1">
    <source>
        <dbReference type="EMBL" id="CAG8766114.1"/>
    </source>
</evidence>
<dbReference type="EMBL" id="CAJVPV010043655">
    <property type="protein sequence ID" value="CAG8766114.1"/>
    <property type="molecule type" value="Genomic_DNA"/>
</dbReference>
<evidence type="ECO:0000313" key="2">
    <source>
        <dbReference type="Proteomes" id="UP000789342"/>
    </source>
</evidence>
<name>A0A9N9NW50_9GLOM</name>
<dbReference type="Gene3D" id="2.60.40.2440">
    <property type="entry name" value="Carbohydrate binding type-21 domain"/>
    <property type="match status" value="1"/>
</dbReference>
<dbReference type="InterPro" id="IPR038175">
    <property type="entry name" value="CBM21_dom_sf"/>
</dbReference>
<protein>
    <submittedName>
        <fullName evidence="1">16521_t:CDS:1</fullName>
    </submittedName>
</protein>
<keyword evidence="2" id="KW-1185">Reference proteome</keyword>
<sequence>MSSKIFINSVKIIGEKNNTIDLYGQVIVQHSDNYKEKIVTIEYTRNSWNTGNSVIASQLSTLSDNQELYYFEISTLKVPNTPLHFGFLARFDVE</sequence>
<organism evidence="1 2">
    <name type="scientific">Acaulospora morrowiae</name>
    <dbReference type="NCBI Taxonomy" id="94023"/>
    <lineage>
        <taxon>Eukaryota</taxon>
        <taxon>Fungi</taxon>
        <taxon>Fungi incertae sedis</taxon>
        <taxon>Mucoromycota</taxon>
        <taxon>Glomeromycotina</taxon>
        <taxon>Glomeromycetes</taxon>
        <taxon>Diversisporales</taxon>
        <taxon>Acaulosporaceae</taxon>
        <taxon>Acaulospora</taxon>
    </lineage>
</organism>
<reference evidence="1" key="1">
    <citation type="submission" date="2021-06" db="EMBL/GenBank/DDBJ databases">
        <authorList>
            <person name="Kallberg Y."/>
            <person name="Tangrot J."/>
            <person name="Rosling A."/>
        </authorList>
    </citation>
    <scope>NUCLEOTIDE SEQUENCE</scope>
    <source>
        <strain evidence="1">CL551</strain>
    </source>
</reference>